<feature type="transmembrane region" description="Helical" evidence="1">
    <location>
        <begin position="32"/>
        <end position="53"/>
    </location>
</feature>
<name>A0A0F9KFI2_9ZZZZ</name>
<organism evidence="3">
    <name type="scientific">marine sediment metagenome</name>
    <dbReference type="NCBI Taxonomy" id="412755"/>
    <lineage>
        <taxon>unclassified sequences</taxon>
        <taxon>metagenomes</taxon>
        <taxon>ecological metagenomes</taxon>
    </lineage>
</organism>
<sequence length="65" mass="7534">MAQKGRKDPLIWGIILIVIGLVFILHNLDVDIWSFIARLWPLVLIIWGAWKLYFGIKENQDKSGT</sequence>
<evidence type="ECO:0000256" key="1">
    <source>
        <dbReference type="SAM" id="Phobius"/>
    </source>
</evidence>
<comment type="caution">
    <text evidence="3">The sequence shown here is derived from an EMBL/GenBank/DDBJ whole genome shotgun (WGS) entry which is preliminary data.</text>
</comment>
<keyword evidence="1" id="KW-1133">Transmembrane helix</keyword>
<reference evidence="3" key="1">
    <citation type="journal article" date="2015" name="Nature">
        <title>Complex archaea that bridge the gap between prokaryotes and eukaryotes.</title>
        <authorList>
            <person name="Spang A."/>
            <person name="Saw J.H."/>
            <person name="Jorgensen S.L."/>
            <person name="Zaremba-Niedzwiedzka K."/>
            <person name="Martijn J."/>
            <person name="Lind A.E."/>
            <person name="van Eijk R."/>
            <person name="Schleper C."/>
            <person name="Guy L."/>
            <person name="Ettema T.J."/>
        </authorList>
    </citation>
    <scope>NUCLEOTIDE SEQUENCE</scope>
</reference>
<dbReference type="AlphaFoldDB" id="A0A0F9KFI2"/>
<keyword evidence="1" id="KW-0472">Membrane</keyword>
<evidence type="ECO:0000313" key="3">
    <source>
        <dbReference type="EMBL" id="KKM73461.1"/>
    </source>
</evidence>
<proteinExistence type="predicted"/>
<gene>
    <name evidence="3" type="ORF">LCGC14_1410230</name>
</gene>
<evidence type="ECO:0000259" key="2">
    <source>
        <dbReference type="Pfam" id="PF22570"/>
    </source>
</evidence>
<accession>A0A0F9KFI2</accession>
<dbReference type="EMBL" id="LAZR01009299">
    <property type="protein sequence ID" value="KKM73461.1"/>
    <property type="molecule type" value="Genomic_DNA"/>
</dbReference>
<feature type="domain" description="LiaF transmembrane" evidence="2">
    <location>
        <begin position="11"/>
        <end position="53"/>
    </location>
</feature>
<keyword evidence="1" id="KW-0812">Transmembrane</keyword>
<feature type="transmembrane region" description="Helical" evidence="1">
    <location>
        <begin position="9"/>
        <end position="26"/>
    </location>
</feature>
<protein>
    <recommendedName>
        <fullName evidence="2">LiaF transmembrane domain-containing protein</fullName>
    </recommendedName>
</protein>
<dbReference type="Pfam" id="PF22570">
    <property type="entry name" value="LiaF-TM"/>
    <property type="match status" value="1"/>
</dbReference>
<dbReference type="InterPro" id="IPR054331">
    <property type="entry name" value="LiaF_TM"/>
</dbReference>